<evidence type="ECO:0000313" key="2">
    <source>
        <dbReference type="EMBL" id="MBB2894769.1"/>
    </source>
</evidence>
<dbReference type="EMBL" id="JACHVQ010000007">
    <property type="protein sequence ID" value="MBB2894769.1"/>
    <property type="molecule type" value="Genomic_DNA"/>
</dbReference>
<gene>
    <name evidence="2" type="ORF">FHU39_004820</name>
</gene>
<evidence type="ECO:0000256" key="1">
    <source>
        <dbReference type="SAM" id="MobiDB-lite"/>
    </source>
</evidence>
<comment type="caution">
    <text evidence="2">The sequence shown here is derived from an EMBL/GenBank/DDBJ whole genome shotgun (WGS) entry which is preliminary data.</text>
</comment>
<dbReference type="Proteomes" id="UP000559182">
    <property type="component" value="Unassembled WGS sequence"/>
</dbReference>
<feature type="compositionally biased region" description="Low complexity" evidence="1">
    <location>
        <begin position="42"/>
        <end position="65"/>
    </location>
</feature>
<accession>A0A839ND25</accession>
<sequence length="417" mass="45483">MAVSRREVLTAGVAVGAAAALGGCGPGEQHAQGVPRSAVFLRGTRTGGTPTPSSTSSSPSSAARPIGDGSTADTGPQPHQPTPHRLQPGEPPPQFVVISWDGAGEVTGLNLLSHFRQVAQEVGASMTLFLSGLFLLPRDKKDLYRPPQHAVGASDIGYLTDDDIHATIENIGKAWLEGHEIGTHFNGHFCGPTGVQKWSPADWRSEIEQAKYFVEHWRTTTGFTDLPPLPFDYEKELVGGRTPCLEGADNLRVAASQLGWRYDSSKTGIQMWPSKDRNLWDLSMQSIPFAGHTGQVISMDYNIMYNQTGGTTQGKPSKRPMWQQQATDTYLAGFRRVYDSNRAPLIIGNHFEGWNGGIYMTAVEQVMRAIAKHPDARIVSFRQLVDWIEAQDPAVLAKLRTVPYGAQPPGGWERFLA</sequence>
<dbReference type="PANTHER" id="PTHR45985">
    <property type="match status" value="1"/>
</dbReference>
<dbReference type="AlphaFoldDB" id="A0A839ND25"/>
<name>A0A839ND25_9MICO</name>
<dbReference type="PANTHER" id="PTHR45985:SF3">
    <property type="entry name" value="CHITIN DEACETYLASE-LIKE 4"/>
    <property type="match status" value="1"/>
</dbReference>
<dbReference type="Gene3D" id="3.20.20.370">
    <property type="entry name" value="Glycoside hydrolase/deacetylase"/>
    <property type="match status" value="1"/>
</dbReference>
<dbReference type="InterPro" id="IPR006311">
    <property type="entry name" value="TAT_signal"/>
</dbReference>
<dbReference type="PROSITE" id="PS51257">
    <property type="entry name" value="PROKAR_LIPOPROTEIN"/>
    <property type="match status" value="1"/>
</dbReference>
<proteinExistence type="predicted"/>
<evidence type="ECO:0000313" key="3">
    <source>
        <dbReference type="Proteomes" id="UP000559182"/>
    </source>
</evidence>
<evidence type="ECO:0008006" key="4">
    <source>
        <dbReference type="Google" id="ProtNLM"/>
    </source>
</evidence>
<dbReference type="InterPro" id="IPR052740">
    <property type="entry name" value="CE4"/>
</dbReference>
<keyword evidence="3" id="KW-1185">Reference proteome</keyword>
<dbReference type="InterPro" id="IPR011330">
    <property type="entry name" value="Glyco_hydro/deAcase_b/a-brl"/>
</dbReference>
<feature type="region of interest" description="Disordered" evidence="1">
    <location>
        <begin position="20"/>
        <end position="94"/>
    </location>
</feature>
<dbReference type="GO" id="GO:0005975">
    <property type="term" value="P:carbohydrate metabolic process"/>
    <property type="evidence" value="ECO:0007669"/>
    <property type="project" value="InterPro"/>
</dbReference>
<reference evidence="2 3" key="1">
    <citation type="submission" date="2020-08" db="EMBL/GenBank/DDBJ databases">
        <title>Sequencing the genomes of 1000 actinobacteria strains.</title>
        <authorList>
            <person name="Klenk H.-P."/>
        </authorList>
    </citation>
    <scope>NUCLEOTIDE SEQUENCE [LARGE SCALE GENOMIC DNA]</scope>
    <source>
        <strain evidence="2 3">DSM 105369</strain>
    </source>
</reference>
<dbReference type="RefSeq" id="WP_183323193.1">
    <property type="nucleotide sequence ID" value="NZ_JACHVQ010000007.1"/>
</dbReference>
<dbReference type="SUPFAM" id="SSF88713">
    <property type="entry name" value="Glycoside hydrolase/deacetylase"/>
    <property type="match status" value="1"/>
</dbReference>
<organism evidence="2 3">
    <name type="scientific">Flexivirga oryzae</name>
    <dbReference type="NCBI Taxonomy" id="1794944"/>
    <lineage>
        <taxon>Bacteria</taxon>
        <taxon>Bacillati</taxon>
        <taxon>Actinomycetota</taxon>
        <taxon>Actinomycetes</taxon>
        <taxon>Micrococcales</taxon>
        <taxon>Dermacoccaceae</taxon>
        <taxon>Flexivirga</taxon>
    </lineage>
</organism>
<dbReference type="PROSITE" id="PS51318">
    <property type="entry name" value="TAT"/>
    <property type="match status" value="1"/>
</dbReference>
<protein>
    <recommendedName>
        <fullName evidence="4">Polysaccharide deacetylase</fullName>
    </recommendedName>
</protein>